<dbReference type="InterPro" id="IPR011990">
    <property type="entry name" value="TPR-like_helical_dom_sf"/>
</dbReference>
<evidence type="ECO:0000313" key="5">
    <source>
        <dbReference type="Proteomes" id="UP000036987"/>
    </source>
</evidence>
<gene>
    <name evidence="4" type="ORF">ZOSMA_11G01220</name>
</gene>
<feature type="repeat" description="PPR" evidence="3">
    <location>
        <begin position="255"/>
        <end position="289"/>
    </location>
</feature>
<dbReference type="PANTHER" id="PTHR47447">
    <property type="entry name" value="OS03G0856100 PROTEIN"/>
    <property type="match status" value="1"/>
</dbReference>
<feature type="repeat" description="PPR" evidence="3">
    <location>
        <begin position="360"/>
        <end position="394"/>
    </location>
</feature>
<evidence type="ECO:0000256" key="1">
    <source>
        <dbReference type="ARBA" id="ARBA00007626"/>
    </source>
</evidence>
<feature type="repeat" description="PPR" evidence="3">
    <location>
        <begin position="430"/>
        <end position="460"/>
    </location>
</feature>
<protein>
    <submittedName>
        <fullName evidence="4">Pentatricopeptide repeat-containing protein</fullName>
    </submittedName>
</protein>
<dbReference type="NCBIfam" id="TIGR00756">
    <property type="entry name" value="PPR"/>
    <property type="match status" value="9"/>
</dbReference>
<dbReference type="AlphaFoldDB" id="A0A0K9Q1D6"/>
<keyword evidence="5" id="KW-1185">Reference proteome</keyword>
<dbReference type="OrthoDB" id="185373at2759"/>
<sequence length="549" mass="62497">MALFLKNNHKSLLSTSRPLISSSLIFNLVYKSHFSSSTSVESSAVTGSLTSWETTLLEKFYSLIDDHHRSNTEYNNNTPAVDFTKNYTIPSLTKTFSSISPTPLSPSLLYHLVRRCSAPRHGAPFPQALSLFNWWVSSSTATSDVVPSATLTEPFNAMIDFAGKRQLFNLAWSLLDEMRDRGIPVTLETFARIIRRYVRAGFPSDATKAFARMDEYGCPPTPIAFSVILSALSRNRCAADAQAFFDEVKIKFPPDVVVYTNLIHAWCRAYKIEEAERVFMEMKSNQIVPNVYTYTIVINALSQAGQINKAHEVFVQMIDSGCEPEAATFNCMLKVHVKAGRTDKALEIFNRMKQMGCKPDTFTYNYIIDVHCRHENLDAALQCLNNMVSKEIPPNVYSFNPILNCVMKLGDVKSAQKVYARMREVKCKPNTVTYNTLMQLFAKSQSTDMVLKLKKEMEEEEGVEANVNTYKVLITMFCEMGHWNRAHQLLVEMVEVKNLKPTGPISEMVLERLRRAKQLKKHKEMVEKLVKRGFLTQNHHQNRQDLHPL</sequence>
<evidence type="ECO:0000256" key="2">
    <source>
        <dbReference type="ARBA" id="ARBA00022737"/>
    </source>
</evidence>
<name>A0A0K9Q1D6_ZOSMR</name>
<feature type="repeat" description="PPR" evidence="3">
    <location>
        <begin position="466"/>
        <end position="501"/>
    </location>
</feature>
<proteinExistence type="inferred from homology"/>
<comment type="similarity">
    <text evidence="1">Belongs to the PPR family. P subfamily.</text>
</comment>
<reference evidence="5" key="1">
    <citation type="journal article" date="2016" name="Nature">
        <title>The genome of the seagrass Zostera marina reveals angiosperm adaptation to the sea.</title>
        <authorList>
            <person name="Olsen J.L."/>
            <person name="Rouze P."/>
            <person name="Verhelst B."/>
            <person name="Lin Y.-C."/>
            <person name="Bayer T."/>
            <person name="Collen J."/>
            <person name="Dattolo E."/>
            <person name="De Paoli E."/>
            <person name="Dittami S."/>
            <person name="Maumus F."/>
            <person name="Michel G."/>
            <person name="Kersting A."/>
            <person name="Lauritano C."/>
            <person name="Lohaus R."/>
            <person name="Toepel M."/>
            <person name="Tonon T."/>
            <person name="Vanneste K."/>
            <person name="Amirebrahimi M."/>
            <person name="Brakel J."/>
            <person name="Bostroem C."/>
            <person name="Chovatia M."/>
            <person name="Grimwood J."/>
            <person name="Jenkins J.W."/>
            <person name="Jueterbock A."/>
            <person name="Mraz A."/>
            <person name="Stam W.T."/>
            <person name="Tice H."/>
            <person name="Bornberg-Bauer E."/>
            <person name="Green P.J."/>
            <person name="Pearson G.A."/>
            <person name="Procaccini G."/>
            <person name="Duarte C.M."/>
            <person name="Schmutz J."/>
            <person name="Reusch T.B.H."/>
            <person name="Van de Peer Y."/>
        </authorList>
    </citation>
    <scope>NUCLEOTIDE SEQUENCE [LARGE SCALE GENOMIC DNA]</scope>
    <source>
        <strain evidence="5">cv. Finnish</strain>
    </source>
</reference>
<feature type="repeat" description="PPR" evidence="3">
    <location>
        <begin position="290"/>
        <end position="324"/>
    </location>
</feature>
<feature type="repeat" description="PPR" evidence="3">
    <location>
        <begin position="325"/>
        <end position="359"/>
    </location>
</feature>
<feature type="repeat" description="PPR" evidence="3">
    <location>
        <begin position="186"/>
        <end position="220"/>
    </location>
</feature>
<dbReference type="Pfam" id="PF12854">
    <property type="entry name" value="PPR_1"/>
    <property type="match status" value="1"/>
</dbReference>
<evidence type="ECO:0000313" key="4">
    <source>
        <dbReference type="EMBL" id="KMZ75093.1"/>
    </source>
</evidence>
<comment type="caution">
    <text evidence="4">The sequence shown here is derived from an EMBL/GenBank/DDBJ whole genome shotgun (WGS) entry which is preliminary data.</text>
</comment>
<keyword evidence="2" id="KW-0677">Repeat</keyword>
<dbReference type="PROSITE" id="PS51375">
    <property type="entry name" value="PPR"/>
    <property type="match status" value="8"/>
</dbReference>
<dbReference type="STRING" id="29655.A0A0K9Q1D6"/>
<dbReference type="Pfam" id="PF13812">
    <property type="entry name" value="PPR_3"/>
    <property type="match status" value="2"/>
</dbReference>
<dbReference type="Proteomes" id="UP000036987">
    <property type="component" value="Unassembled WGS sequence"/>
</dbReference>
<dbReference type="PANTHER" id="PTHR47447:SF28">
    <property type="entry name" value="PENTACOTRIPEPTIDE-REPEAT REGION OF PRORP DOMAIN-CONTAINING PROTEIN"/>
    <property type="match status" value="1"/>
</dbReference>
<dbReference type="Pfam" id="PF13041">
    <property type="entry name" value="PPR_2"/>
    <property type="match status" value="2"/>
</dbReference>
<feature type="repeat" description="PPR" evidence="3">
    <location>
        <begin position="395"/>
        <end position="429"/>
    </location>
</feature>
<accession>A0A0K9Q1D6</accession>
<dbReference type="SUPFAM" id="SSF48452">
    <property type="entry name" value="TPR-like"/>
    <property type="match status" value="1"/>
</dbReference>
<dbReference type="Gene3D" id="1.25.40.10">
    <property type="entry name" value="Tetratricopeptide repeat domain"/>
    <property type="match status" value="5"/>
</dbReference>
<dbReference type="InterPro" id="IPR002885">
    <property type="entry name" value="PPR_rpt"/>
</dbReference>
<evidence type="ECO:0000256" key="3">
    <source>
        <dbReference type="PROSITE-ProRule" id="PRU00708"/>
    </source>
</evidence>
<organism evidence="4 5">
    <name type="scientific">Zostera marina</name>
    <name type="common">Eelgrass</name>
    <dbReference type="NCBI Taxonomy" id="29655"/>
    <lineage>
        <taxon>Eukaryota</taxon>
        <taxon>Viridiplantae</taxon>
        <taxon>Streptophyta</taxon>
        <taxon>Embryophyta</taxon>
        <taxon>Tracheophyta</taxon>
        <taxon>Spermatophyta</taxon>
        <taxon>Magnoliopsida</taxon>
        <taxon>Liliopsida</taxon>
        <taxon>Zosteraceae</taxon>
        <taxon>Zostera</taxon>
    </lineage>
</organism>
<dbReference type="EMBL" id="LFYR01000216">
    <property type="protein sequence ID" value="KMZ75093.1"/>
    <property type="molecule type" value="Genomic_DNA"/>
</dbReference>
<dbReference type="OMA" id="GAHRMYA"/>